<feature type="domain" description="DUF1858" evidence="1">
    <location>
        <begin position="2"/>
        <end position="55"/>
    </location>
</feature>
<dbReference type="NCBIfam" id="TIGR03980">
    <property type="entry name" value="prismane_assoc"/>
    <property type="match status" value="1"/>
</dbReference>
<dbReference type="Proteomes" id="UP000197025">
    <property type="component" value="Unassembled WGS sequence"/>
</dbReference>
<accession>A0A212Q156</accession>
<dbReference type="PANTHER" id="PTHR39341:SF1">
    <property type="entry name" value="DUF1858 DOMAIN-CONTAINING PROTEIN"/>
    <property type="match status" value="1"/>
</dbReference>
<evidence type="ECO:0000259" key="1">
    <source>
        <dbReference type="Pfam" id="PF08984"/>
    </source>
</evidence>
<protein>
    <submittedName>
        <fullName evidence="2">Hybrid cluster protein-associated redox disulfide domain-containing protein</fullName>
    </submittedName>
</protein>
<proteinExistence type="predicted"/>
<dbReference type="EMBL" id="FYEK01000003">
    <property type="protein sequence ID" value="SNB53087.1"/>
    <property type="molecule type" value="Genomic_DNA"/>
</dbReference>
<dbReference type="Pfam" id="PF08984">
    <property type="entry name" value="DUF1858"/>
    <property type="match status" value="1"/>
</dbReference>
<dbReference type="InterPro" id="IPR015077">
    <property type="entry name" value="DUF1858"/>
</dbReference>
<organism evidence="2 3">
    <name type="scientific">Thermoflexus hugenholtzii JAD2</name>
    <dbReference type="NCBI Taxonomy" id="877466"/>
    <lineage>
        <taxon>Bacteria</taxon>
        <taxon>Bacillati</taxon>
        <taxon>Chloroflexota</taxon>
        <taxon>Thermoflexia</taxon>
        <taxon>Thermoflexales</taxon>
        <taxon>Thermoflexaceae</taxon>
        <taxon>Thermoflexus</taxon>
    </lineage>
</organism>
<dbReference type="InParanoid" id="A0A212Q156"/>
<evidence type="ECO:0000313" key="3">
    <source>
        <dbReference type="Proteomes" id="UP000197025"/>
    </source>
</evidence>
<sequence length="68" mass="7781">MIREDWSIEELLARYPRSREVLIRWGMWCPVCALAGLETLADAARVYGIDIETLIRELEEQEGGGSSR</sequence>
<gene>
    <name evidence="2" type="ORF">SAMN02746019_00024020</name>
</gene>
<reference evidence="3" key="1">
    <citation type="submission" date="2017-06" db="EMBL/GenBank/DDBJ databases">
        <authorList>
            <person name="Varghese N."/>
            <person name="Submissions S."/>
        </authorList>
    </citation>
    <scope>NUCLEOTIDE SEQUENCE [LARGE SCALE GENOMIC DNA]</scope>
    <source>
        <strain evidence="3">JAD2</strain>
    </source>
</reference>
<keyword evidence="3" id="KW-1185">Reference proteome</keyword>
<dbReference type="InterPro" id="IPR023883">
    <property type="entry name" value="CHP03980_redox-disulphide"/>
</dbReference>
<dbReference type="RefSeq" id="WP_088570165.1">
    <property type="nucleotide sequence ID" value="NZ_FYEK01000003.1"/>
</dbReference>
<name>A0A212Q156_9CHLR</name>
<dbReference type="InterPro" id="IPR038062">
    <property type="entry name" value="ScdA-like_N_sf"/>
</dbReference>
<evidence type="ECO:0000313" key="2">
    <source>
        <dbReference type="EMBL" id="SNB53087.1"/>
    </source>
</evidence>
<dbReference type="OrthoDB" id="9800558at2"/>
<dbReference type="AlphaFoldDB" id="A0A212Q156"/>
<dbReference type="Gene3D" id="1.10.3910.10">
    <property type="entry name" value="SP0561-like"/>
    <property type="match status" value="1"/>
</dbReference>
<dbReference type="SUPFAM" id="SSF140683">
    <property type="entry name" value="SP0561-like"/>
    <property type="match status" value="1"/>
</dbReference>
<dbReference type="PANTHER" id="PTHR39341">
    <property type="entry name" value="BSL7085 PROTEIN"/>
    <property type="match status" value="1"/>
</dbReference>